<accession>A0A9Q0YAV6</accession>
<dbReference type="PANTHER" id="PTHR46704">
    <property type="entry name" value="CXC DOMAIN-CONTAINING PROTEIN-RELATED"/>
    <property type="match status" value="1"/>
</dbReference>
<dbReference type="PANTHER" id="PTHR46704:SF9">
    <property type="entry name" value="BHLH DOMAIN-CONTAINING PROTEIN"/>
    <property type="match status" value="1"/>
</dbReference>
<evidence type="ECO:0000313" key="4">
    <source>
        <dbReference type="Proteomes" id="UP001152320"/>
    </source>
</evidence>
<evidence type="ECO:0000313" key="3">
    <source>
        <dbReference type="EMBL" id="KAJ8019358.1"/>
    </source>
</evidence>
<sequence>MMLNRHNQKSSGAQQLLPKGYFPVNVFFILLTRQRHVERQVRLKFIKDRKSGSRRTIKLTQCLTRDAERRLKEAAEEKNDEKLLLQIRGKDLIATEMCYHKSCYRHYFQAPVQVSTAVIDKGAIPQYNEAFEEIAREVENIVIMQGEVFKMSKLKQRFIELVAAKGIALTQVRSEKLKKKLISRFGYKLSFWHSKKRNRCEIVYSDFAHIGSLLETSVEFNSSQGETSAESKFEVEDRPLVVNKTRELYHGAQLLRHTIQSVSGVSWPPTSSKLNDESVSALIPSDHNYLAWLISTTPIDPNIEENKKVDLPTAVRVRVNAIAQDVLFTYHRGRVLTPKHVTLGVSVRHLTNNAQLLSILNKFGHSVSYAFLQELDTTVAQKVVERDNVLPQNINPKQFTTAVWDNIDMSEETLSGKGTTHFTNGILVQRYSCKPIVLLNDPELRTGRRSFQAQPQSRFNYFQGKRLGPGVFPLDTSLLREDISLGKDCQKMDFLWMLLRMSSSKTRESEHFVFADKDYGNLHQARQEEIVVVLDQAIYSKALQIVWKESEKFNKVILRLGAFHTTCVMLGVIGKRFDDAGLRDVLIESGVIAPGSLNGTMTGKHYNRATRIFRVVYEALHRLRFHSFAESLNQEDADLLRKTFHKAAHPPNSAEALEDDSFYLVLQKYEEFCRSHSTPMFSFWSSFLKMMQAVLNFIRATRTGDFRLHLASIRSMLPWMFAYNRTNYMRYCTIYWLQMMSLPETHPFIYHKLCEGEFVVQHSKTNTFGQVACDMAIEQTFKRDTKCPGGIIGFSLKPGALERWVLSSPERAATMAVCRDIAGMNDNTTWHHKDQSRLQRDEQVVTKVMETFQGFVNPFSPECEDLVHLTAVHVPAEDVSIDILSAKATGQEAFLTFVKERLLTDQVDFFAPMKMLKTETFKSVKKVVKLSTNLALQEDRSLFGNILVVNNKISRQVKLEELFQYSLGTYPYALATSTGGLVKTVKSKLLHLLERDNQPSDLHKIPGKLSWIFDGMAILQQLSSSNATTFGEFACQVLDILLSVTRTGRCKRIDFVTDRYLSHSIKSAERGHDATIIRSPDTDVAVNGISLSRAISAKLYLDIGSKNQRRLLNLGEIAMSLGETRADALLGFHAFTGCDSVSSFYSKGKDSHPISAPIQLSSISGPLYISYQDHLGPGPHFKDSGQGATGMVTVYLHGCLQTILRYHLSNQGTLKLSEDAEDRKGWTEETYKGWVKAYRKDLREFAEKERAKLRDEALDDEDDPHKDNVSQENSDST</sequence>
<dbReference type="AlphaFoldDB" id="A0A9Q0YAV6"/>
<dbReference type="EMBL" id="JAIZAY010000030">
    <property type="protein sequence ID" value="KAJ8019358.1"/>
    <property type="molecule type" value="Genomic_DNA"/>
</dbReference>
<dbReference type="OrthoDB" id="8300196at2759"/>
<keyword evidence="4" id="KW-1185">Reference proteome</keyword>
<comment type="caution">
    <text evidence="3">The sequence shown here is derived from an EMBL/GenBank/DDBJ whole genome shotgun (WGS) entry which is preliminary data.</text>
</comment>
<protein>
    <submittedName>
        <fullName evidence="3">Uncharacterized protein</fullName>
    </submittedName>
</protein>
<name>A0A9Q0YAV6_HOLLE</name>
<organism evidence="3 4">
    <name type="scientific">Holothuria leucospilota</name>
    <name type="common">Black long sea cucumber</name>
    <name type="synonym">Mertensiothuria leucospilota</name>
    <dbReference type="NCBI Taxonomy" id="206669"/>
    <lineage>
        <taxon>Eukaryota</taxon>
        <taxon>Metazoa</taxon>
        <taxon>Echinodermata</taxon>
        <taxon>Eleutherozoa</taxon>
        <taxon>Echinozoa</taxon>
        <taxon>Holothuroidea</taxon>
        <taxon>Aspidochirotacea</taxon>
        <taxon>Aspidochirotida</taxon>
        <taxon>Holothuriidae</taxon>
        <taxon>Holothuria</taxon>
    </lineage>
</organism>
<proteinExistence type="predicted"/>
<gene>
    <name evidence="3" type="ORF">HOLleu_42089</name>
</gene>
<dbReference type="Proteomes" id="UP001152320">
    <property type="component" value="Unassembled WGS sequence"/>
</dbReference>
<keyword evidence="1" id="KW-0175">Coiled coil</keyword>
<evidence type="ECO:0000256" key="2">
    <source>
        <dbReference type="SAM" id="MobiDB-lite"/>
    </source>
</evidence>
<reference evidence="3" key="1">
    <citation type="submission" date="2021-10" db="EMBL/GenBank/DDBJ databases">
        <title>Tropical sea cucumber genome reveals ecological adaptation and Cuvierian tubules defense mechanism.</title>
        <authorList>
            <person name="Chen T."/>
        </authorList>
    </citation>
    <scope>NUCLEOTIDE SEQUENCE</scope>
    <source>
        <strain evidence="3">Nanhai2018</strain>
        <tissue evidence="3">Muscle</tissue>
    </source>
</reference>
<feature type="coiled-coil region" evidence="1">
    <location>
        <begin position="57"/>
        <end position="84"/>
    </location>
</feature>
<feature type="region of interest" description="Disordered" evidence="2">
    <location>
        <begin position="1253"/>
        <end position="1277"/>
    </location>
</feature>
<evidence type="ECO:0000256" key="1">
    <source>
        <dbReference type="SAM" id="Coils"/>
    </source>
</evidence>